<dbReference type="EMBL" id="WNTK01000010">
    <property type="protein sequence ID" value="KAG9477602.1"/>
    <property type="molecule type" value="Genomic_DNA"/>
</dbReference>
<evidence type="ECO:0000256" key="2">
    <source>
        <dbReference type="ARBA" id="ARBA00022676"/>
    </source>
</evidence>
<feature type="domain" description="tRNA-queuosine alpha-mannosyltransferase N-terminal" evidence="9">
    <location>
        <begin position="21"/>
        <end position="82"/>
    </location>
</feature>
<dbReference type="AlphaFoldDB" id="A0A8J6EX14"/>
<comment type="similarity">
    <text evidence="1">Belongs to the glycosyltransferase group 1 family. Glycosyltransferase 4 subfamily.</text>
</comment>
<dbReference type="Proteomes" id="UP000770717">
    <property type="component" value="Unassembled WGS sequence"/>
</dbReference>
<evidence type="ECO:0000256" key="6">
    <source>
        <dbReference type="ARBA" id="ARBA00044567"/>
    </source>
</evidence>
<evidence type="ECO:0000313" key="10">
    <source>
        <dbReference type="EMBL" id="KAG9477602.1"/>
    </source>
</evidence>
<comment type="caution">
    <text evidence="10">The sequence shown here is derived from an EMBL/GenBank/DDBJ whole genome shotgun (WGS) entry which is preliminary data.</text>
</comment>
<sequence>MAAARLNLEQSPPRRSALRRHASCLQRVLFTSSVLNLAELVALRPDLGKLRKILYFHENQLVYPVRKNQDRDFQYGYNQILSW</sequence>
<evidence type="ECO:0000259" key="9">
    <source>
        <dbReference type="Pfam" id="PF12038"/>
    </source>
</evidence>
<gene>
    <name evidence="10" type="ORF">GDO78_002802</name>
</gene>
<comment type="catalytic activity">
    <reaction evidence="8">
        <text>queuosine(34) in tRNA(Asp) + GDP-alpha-D-mannose = O-4''-alpha-D-mannosylqueuosine(34) in tRNA(Asp) + GDP + H(+)</text>
        <dbReference type="Rhea" id="RHEA:12885"/>
        <dbReference type="Rhea" id="RHEA-COMP:18572"/>
        <dbReference type="Rhea" id="RHEA-COMP:18581"/>
        <dbReference type="ChEBI" id="CHEBI:15378"/>
        <dbReference type="ChEBI" id="CHEBI:57527"/>
        <dbReference type="ChEBI" id="CHEBI:58189"/>
        <dbReference type="ChEBI" id="CHEBI:194431"/>
        <dbReference type="ChEBI" id="CHEBI:194442"/>
        <dbReference type="EC" id="2.4.1.110"/>
    </reaction>
    <physiologicalReaction direction="left-to-right" evidence="8">
        <dbReference type="Rhea" id="RHEA:12886"/>
    </physiologicalReaction>
</comment>
<dbReference type="EC" id="2.4.1.110" evidence="4"/>
<evidence type="ECO:0000256" key="1">
    <source>
        <dbReference type="ARBA" id="ARBA00009481"/>
    </source>
</evidence>
<evidence type="ECO:0000256" key="8">
    <source>
        <dbReference type="ARBA" id="ARBA00048439"/>
    </source>
</evidence>
<proteinExistence type="inferred from homology"/>
<dbReference type="OrthoDB" id="10032790at2759"/>
<dbReference type="InterPro" id="IPR022701">
    <property type="entry name" value="QTMAN_N"/>
</dbReference>
<protein>
    <recommendedName>
        <fullName evidence="5">tRNA-queuosine alpha-mannosyltransferase</fullName>
        <ecNumber evidence="4">2.4.1.110</ecNumber>
    </recommendedName>
    <alternativeName>
        <fullName evidence="6">Glycosyltransferase-like domain-containing protein 1</fullName>
    </alternativeName>
</protein>
<accession>A0A8J6EX14</accession>
<evidence type="ECO:0000256" key="4">
    <source>
        <dbReference type="ARBA" id="ARBA00044517"/>
    </source>
</evidence>
<dbReference type="PANTHER" id="PTHR13615">
    <property type="entry name" value="GLYCOSYLTRANSFERASE-LIKE 1"/>
    <property type="match status" value="1"/>
</dbReference>
<keyword evidence="2" id="KW-0328">Glycosyltransferase</keyword>
<dbReference type="GO" id="GO:0016438">
    <property type="term" value="F:tRNA-queuosine(34) beta-mannosyltransferase activity"/>
    <property type="evidence" value="ECO:0007669"/>
    <property type="project" value="UniProtKB-EC"/>
</dbReference>
<dbReference type="PANTHER" id="PTHR13615:SF3">
    <property type="entry name" value="GLYCOSYLTRANSFERASE-LIKE DOMAIN-CONTAINING PROTEIN 1"/>
    <property type="match status" value="1"/>
</dbReference>
<keyword evidence="3" id="KW-0808">Transferase</keyword>
<comment type="function">
    <text evidence="7">Glycosyltransferase that specifically catalyzes mannosylation of cytoplasmic tRNA(Asp) modified with queuosine at position 34 (queuosine(34)). Mannosylates the cyclopentene moiety of queuosine(34) in tRNA(Asp) to form mannosyl-queuosine(34). Mannosylation of queuosine(34) in tRNA(Asp) is required to slow-down elongation at cognate codons, GAC and GAU, thereby regulating protein translation.</text>
</comment>
<evidence type="ECO:0000256" key="7">
    <source>
        <dbReference type="ARBA" id="ARBA00045402"/>
    </source>
</evidence>
<evidence type="ECO:0000313" key="11">
    <source>
        <dbReference type="Proteomes" id="UP000770717"/>
    </source>
</evidence>
<dbReference type="Pfam" id="PF12038">
    <property type="entry name" value="QTMAN_N"/>
    <property type="match status" value="1"/>
</dbReference>
<evidence type="ECO:0000256" key="3">
    <source>
        <dbReference type="ARBA" id="ARBA00022679"/>
    </source>
</evidence>
<evidence type="ECO:0000256" key="5">
    <source>
        <dbReference type="ARBA" id="ARBA00044539"/>
    </source>
</evidence>
<organism evidence="10 11">
    <name type="scientific">Eleutherodactylus coqui</name>
    <name type="common">Puerto Rican coqui</name>
    <dbReference type="NCBI Taxonomy" id="57060"/>
    <lineage>
        <taxon>Eukaryota</taxon>
        <taxon>Metazoa</taxon>
        <taxon>Chordata</taxon>
        <taxon>Craniata</taxon>
        <taxon>Vertebrata</taxon>
        <taxon>Euteleostomi</taxon>
        <taxon>Amphibia</taxon>
        <taxon>Batrachia</taxon>
        <taxon>Anura</taxon>
        <taxon>Neobatrachia</taxon>
        <taxon>Hyloidea</taxon>
        <taxon>Eleutherodactylidae</taxon>
        <taxon>Eleutherodactylinae</taxon>
        <taxon>Eleutherodactylus</taxon>
        <taxon>Eleutherodactylus</taxon>
    </lineage>
</organism>
<dbReference type="InterPro" id="IPR051862">
    <property type="entry name" value="GT-like_domain_containing_1"/>
</dbReference>
<keyword evidence="11" id="KW-1185">Reference proteome</keyword>
<reference evidence="10" key="1">
    <citation type="thesis" date="2020" institute="ProQuest LLC" country="789 East Eisenhower Parkway, Ann Arbor, MI, USA">
        <title>Comparative Genomics and Chromosome Evolution.</title>
        <authorList>
            <person name="Mudd A.B."/>
        </authorList>
    </citation>
    <scope>NUCLEOTIDE SEQUENCE</scope>
    <source>
        <strain evidence="10">HN-11 Male</strain>
        <tissue evidence="10">Kidney and liver</tissue>
    </source>
</reference>
<name>A0A8J6EX14_ELECQ</name>